<dbReference type="SUPFAM" id="SSF100950">
    <property type="entry name" value="NagB/RpiA/CoA transferase-like"/>
    <property type="match status" value="1"/>
</dbReference>
<dbReference type="InterPro" id="IPR006148">
    <property type="entry name" value="Glc/Gal-6P_isomerase"/>
</dbReference>
<evidence type="ECO:0000313" key="4">
    <source>
        <dbReference type="Proteomes" id="UP000276128"/>
    </source>
</evidence>
<evidence type="ECO:0000259" key="2">
    <source>
        <dbReference type="Pfam" id="PF01182"/>
    </source>
</evidence>
<dbReference type="CDD" id="cd01399">
    <property type="entry name" value="GlcN6P_deaminase"/>
    <property type="match status" value="1"/>
</dbReference>
<organism evidence="3 4">
    <name type="scientific">Paenibacillus whitsoniae</name>
    <dbReference type="NCBI Taxonomy" id="2496558"/>
    <lineage>
        <taxon>Bacteria</taxon>
        <taxon>Bacillati</taxon>
        <taxon>Bacillota</taxon>
        <taxon>Bacilli</taxon>
        <taxon>Bacillales</taxon>
        <taxon>Paenibacillaceae</taxon>
        <taxon>Paenibacillus</taxon>
    </lineage>
</organism>
<name>A0A3S0A793_9BACL</name>
<dbReference type="EMBL" id="RXHU01000011">
    <property type="protein sequence ID" value="RTE11297.1"/>
    <property type="molecule type" value="Genomic_DNA"/>
</dbReference>
<dbReference type="GO" id="GO:0006043">
    <property type="term" value="P:glucosamine catabolic process"/>
    <property type="evidence" value="ECO:0007669"/>
    <property type="project" value="TreeGrafter"/>
</dbReference>
<dbReference type="Gene3D" id="3.40.50.1360">
    <property type="match status" value="1"/>
</dbReference>
<dbReference type="AlphaFoldDB" id="A0A3S0A793"/>
<reference evidence="3 4" key="1">
    <citation type="submission" date="2018-12" db="EMBL/GenBank/DDBJ databases">
        <title>Bacillus ochoae sp. nov., Paenibacillus whitsoniae sp. nov., Paenibacillus spiritus sp. nov. Isolated from the Mars Exploration Rover during spacecraft assembly.</title>
        <authorList>
            <person name="Seuylemezian A."/>
            <person name="Vaishampayan P."/>
        </authorList>
    </citation>
    <scope>NUCLEOTIDE SEQUENCE [LARGE SCALE GENOMIC DNA]</scope>
    <source>
        <strain evidence="3 4">MER 54</strain>
    </source>
</reference>
<sequence length="263" mass="28762">MPNDKFAPVITTKADQLNVQVYPNRSALGSAAGLEAAAYMRALLDTKPGIRMIFAAAPSQNEFLETLIEASGDLDWSRVTVFHMDEYIGLPQDAPQLFSRYVSERLFDRVKPGTIHLIDSGAEPEAECTRYSRLLAEAPIDIVCLGIGENGHLAFNDPPVADFNDAALVKSVELDQVCRQQQVNDGCFATLAEVPTHAVTLTIPALMSGARLFCMVPGVRKREAVRHTVDLEQPVSVSCPSTILRQHPACTLYTDVDAYGETR</sequence>
<evidence type="ECO:0000313" key="3">
    <source>
        <dbReference type="EMBL" id="RTE11297.1"/>
    </source>
</evidence>
<dbReference type="GO" id="GO:0005975">
    <property type="term" value="P:carbohydrate metabolic process"/>
    <property type="evidence" value="ECO:0007669"/>
    <property type="project" value="InterPro"/>
</dbReference>
<dbReference type="Pfam" id="PF01182">
    <property type="entry name" value="Glucosamine_iso"/>
    <property type="match status" value="1"/>
</dbReference>
<dbReference type="InterPro" id="IPR004547">
    <property type="entry name" value="Glucosamine6P_isomerase"/>
</dbReference>
<dbReference type="Proteomes" id="UP000276128">
    <property type="component" value="Unassembled WGS sequence"/>
</dbReference>
<dbReference type="OrthoDB" id="9791139at2"/>
<dbReference type="GO" id="GO:0042802">
    <property type="term" value="F:identical protein binding"/>
    <property type="evidence" value="ECO:0007669"/>
    <property type="project" value="TreeGrafter"/>
</dbReference>
<dbReference type="GO" id="GO:0019262">
    <property type="term" value="P:N-acetylneuraminate catabolic process"/>
    <property type="evidence" value="ECO:0007669"/>
    <property type="project" value="TreeGrafter"/>
</dbReference>
<comment type="caution">
    <text evidence="3">The sequence shown here is derived from an EMBL/GenBank/DDBJ whole genome shotgun (WGS) entry which is preliminary data.</text>
</comment>
<evidence type="ECO:0000256" key="1">
    <source>
        <dbReference type="ARBA" id="ARBA00023277"/>
    </source>
</evidence>
<dbReference type="GO" id="GO:0006046">
    <property type="term" value="P:N-acetylglucosamine catabolic process"/>
    <property type="evidence" value="ECO:0007669"/>
    <property type="project" value="TreeGrafter"/>
</dbReference>
<dbReference type="PANTHER" id="PTHR11280">
    <property type="entry name" value="GLUCOSAMINE-6-PHOSPHATE ISOMERASE"/>
    <property type="match status" value="1"/>
</dbReference>
<dbReference type="GO" id="GO:0004342">
    <property type="term" value="F:glucosamine-6-phosphate deaminase activity"/>
    <property type="evidence" value="ECO:0007669"/>
    <property type="project" value="InterPro"/>
</dbReference>
<proteinExistence type="predicted"/>
<dbReference type="GO" id="GO:0005737">
    <property type="term" value="C:cytoplasm"/>
    <property type="evidence" value="ECO:0007669"/>
    <property type="project" value="TreeGrafter"/>
</dbReference>
<keyword evidence="4" id="KW-1185">Reference proteome</keyword>
<feature type="domain" description="Glucosamine/galactosamine-6-phosphate isomerase" evidence="2">
    <location>
        <begin position="25"/>
        <end position="245"/>
    </location>
</feature>
<dbReference type="RefSeq" id="WP_126139747.1">
    <property type="nucleotide sequence ID" value="NZ_RXHU01000011.1"/>
</dbReference>
<protein>
    <submittedName>
        <fullName evidence="3">Glucosamine-6-phosphate deaminase</fullName>
    </submittedName>
</protein>
<dbReference type="InterPro" id="IPR037171">
    <property type="entry name" value="NagB/RpiA_transferase-like"/>
</dbReference>
<accession>A0A3S0A793</accession>
<keyword evidence="1" id="KW-0119">Carbohydrate metabolism</keyword>
<gene>
    <name evidence="3" type="ORF">EJQ19_03160</name>
</gene>
<dbReference type="PANTHER" id="PTHR11280:SF6">
    <property type="entry name" value="GLUCOSAMINE-6-PHOSPHATE ISOMERASE NAGB"/>
    <property type="match status" value="1"/>
</dbReference>